<dbReference type="Gene3D" id="3.40.50.720">
    <property type="entry name" value="NAD(P)-binding Rossmann-like Domain"/>
    <property type="match status" value="1"/>
</dbReference>
<feature type="active site" description="Proton acceptor; for dehydratase activity" evidence="6">
    <location>
        <position position="806"/>
    </location>
</feature>
<dbReference type="SMART" id="SM00822">
    <property type="entry name" value="PKS_KR"/>
    <property type="match status" value="1"/>
</dbReference>
<dbReference type="InterPro" id="IPR020807">
    <property type="entry name" value="PKS_DH"/>
</dbReference>
<dbReference type="GO" id="GO:0032259">
    <property type="term" value="P:methylation"/>
    <property type="evidence" value="ECO:0007669"/>
    <property type="project" value="UniProtKB-KW"/>
</dbReference>
<sequence length="2337" mass="256762">MSFHEASQSDPQQLLLMEVVWECMESAGQVDWRGKEIGCFVGSFGEDWLDLYGKDTLRNDRYYPMGTGDFALANRISYEYDLKGPSITYRTACSSSLVALYAALIFTPTMSAAMSDNMVLSPDGQCKSFDASANGFGRGEGIAAIFIKPVRTAVEHGDRIRAVIRSAVTNCDGATANLSFPSQESQEKLIRKAYRRAGIGNIAETAFVECHGTGTAAGDVVETSAIASAFNNKGVIIGAVKPNVGHTEGASGLVSVIKAALSLEHELIPPNVAFWNPNPKIPFLQGKLHVPVEALKWPTDRKKRVGVNNFGIGGSNAHVVLEAITEAPSNTISEHLRLQEGGVPEAKLLVISATHNESLDQRIRHIQSYLRQHPESLDALAYTLGERRDHLSLRAFMVVDRTSTLAGHTDELEPSRTGSTQGEPPIVNFVFTGQGSHWPGMGQSLISTYSQVKRDLGHMDETLKSLPSPPQWSILDELAVAANGSRIGKPEFAQPLITALQIAVVNLLRSWGIHSTNVIGHSSGEIAAAYAAGAVTMETAIVLAYYRGQVAKGSAEQAMLAVALGSRDIEEYLVEGVVIACRNSPQSVTLSGDRAKLWEISESLKKAKQKVAFKMLPVQVAYHSPRMYSTVTGTVFNDGERLDSSYWKANLDSPVEFSEALHNMVANQENSFLIEIGPHGSLAGPISHIMRSSNKLNYIYAPCMMREDKSISRLLHIAGQAFVHGLSIALSSINGPGPLLTNLPSYPWHRQRVKNWEESRLSHQWRFKQFRHHEILGSQCIEASTNLEPCWRNLLNPKKTRWVWQHCVEGNIVFPCAGYISMVAEAIRQMTGLSDCAMRFLFIKQSLILQDSEEVEILTTMKPAVLTRSTDSSWYEFCISSYHGLRKEWVKHCTGQARAVSEQPCVKEPLAKISAYSRSVAADPWYSQLKKHGLDYGPNFRGLQHITASTTTHAAAASMDDDSGFHDSHYALHPVVIDQCLQLFSVAASKGLSWQMDRMGVPLSIEEVRVSPGKAAMLAEATTTDPSLGDLCGHVRMSSEDTPGLSLLCLSGVRFASVHTKSLSHISPLGSHMRWEPDLNFSPLQNILQTPHNTGIDAIAIISLLETLDLEDITRDLTPKPPHLVTFKSWLQEEATRIYAGRYDFIPGIQAQITATRDERRRASLAMSVQLPNPQTRRFFSSVWPSIKSRAPELFDGHISSLEVMIESNSLEDIYDFSVEASPMKSFFSQLTHSNPQVRILEIGAGTGATTEAILRAFTTSEGVQLFSQYTDRCSPLIQNESKVQFSVLDISKEPSSQGFRPGSYDLVVASNVLHATPQLSNSLRNVRSLLACGGYILIHELCSTVPYLNGLMGLLPGWWAGKDDDRVDQPFVSAERWDQELQNTGFSGTESLAFDTVPPFNMNATIISRACKAPSEHRPAPQAVSFLCRSSFDWQHPWICDLGKRFSREGCDVQWCTLGESRLDHDVIVISLLDITGPFFIDQFAENFEQFRTLLTSSPPKGTLWLTKSLQLKCENPNYALALGMARTIRSELGLDFRTLEVDAFDVTACDAVWKVYRRQLQQNTGESVDSEYALHDGLIHTGRLESKPLREYFPQPPQSLQLRLNVESPGLLSSLRWIGVAEDTCPIPPDYVEIEMRYVGLNFKDLMQAMGVFGSAVALGLEGSGVIRRVGPEVVGLSIGDRVSVLYQGTFTTRLLCPSSCCMRIPDELSLAQAAAVPCVYATAIWSLIHIARIRKGQSVLIHSACGGVGLACLDVCRMLGAEIYVTVGNEEKVQHLVEHHKIARARIFHSRNDSFLQELMQETQGRGVDVVVNSLSGELLHASWSCVARSGQMIEIGRRDMLEHGSLGLGAFRHNRSFHGVYLQDLVDDDPEIIQTLFQELSSLVQTGKLALPLPLEIFEAEKTEKALRHMQKGTHIGKILVQIPKGTTSLPIAQTLVPYVFPPDKTFLLVGGLGGIGRSIATWMVAHGARSLIFLSPSAGKSDGDQRFLRELDDQGCRALTVAGSVADPAIVDDAVASSPTPIAGVVNMSMVLRDRLLEKMSLEEWTTCLAPKVQGTWNLHNTLSKIGWPLEFFIVFSSLASLGGNPGQANYAAANAFLDAFVHYRRSFDMPCSLVSLGAVGDIGCVSRNPQLLGSFTTRGYRLLSESDVLQAFHLALSSSRLPHTLGTENPLDIVVGMPSLGDRKTDDPIPWLQSDARFSKHVAHDSHNLIAPKATDAQSSLLGQIAAMASTSGNVNASECQRLIILELGRQMAQYTANTQETNENLLAEWAVDSLMGLEVKQWVRRYLNVEISLLEISQARTIGQIAALAVKSWQAHHGKDHNQMVSGQSS</sequence>
<dbReference type="GO" id="GO:1901336">
    <property type="term" value="P:lactone biosynthetic process"/>
    <property type="evidence" value="ECO:0007669"/>
    <property type="project" value="UniProtKB-ARBA"/>
</dbReference>
<organism evidence="9 10">
    <name type="scientific">Aspergillus bertholletiae</name>
    <dbReference type="NCBI Taxonomy" id="1226010"/>
    <lineage>
        <taxon>Eukaryota</taxon>
        <taxon>Fungi</taxon>
        <taxon>Dikarya</taxon>
        <taxon>Ascomycota</taxon>
        <taxon>Pezizomycotina</taxon>
        <taxon>Eurotiomycetes</taxon>
        <taxon>Eurotiomycetidae</taxon>
        <taxon>Eurotiales</taxon>
        <taxon>Aspergillaceae</taxon>
        <taxon>Aspergillus</taxon>
        <taxon>Aspergillus subgen. Circumdati</taxon>
    </lineage>
</organism>
<dbReference type="SUPFAM" id="SSF50129">
    <property type="entry name" value="GroES-like"/>
    <property type="match status" value="1"/>
</dbReference>
<keyword evidence="5" id="KW-0511">Multifunctional enzyme</keyword>
<dbReference type="SMART" id="SM00829">
    <property type="entry name" value="PKS_ER"/>
    <property type="match status" value="1"/>
</dbReference>
<dbReference type="Gene3D" id="3.40.47.10">
    <property type="match status" value="2"/>
</dbReference>
<dbReference type="InterPro" id="IPR020843">
    <property type="entry name" value="ER"/>
</dbReference>
<dbReference type="InterPro" id="IPR036736">
    <property type="entry name" value="ACP-like_sf"/>
</dbReference>
<dbReference type="SUPFAM" id="SSF53901">
    <property type="entry name" value="Thiolase-like"/>
    <property type="match status" value="2"/>
</dbReference>
<dbReference type="PROSITE" id="PS52004">
    <property type="entry name" value="KS3_2"/>
    <property type="match status" value="1"/>
</dbReference>
<evidence type="ECO:0000256" key="2">
    <source>
        <dbReference type="ARBA" id="ARBA00022553"/>
    </source>
</evidence>
<dbReference type="SMART" id="SM00827">
    <property type="entry name" value="PKS_AT"/>
    <property type="match status" value="1"/>
</dbReference>
<dbReference type="SMART" id="SM00825">
    <property type="entry name" value="PKS_KS"/>
    <property type="match status" value="1"/>
</dbReference>
<dbReference type="Pfam" id="PF08242">
    <property type="entry name" value="Methyltransf_12"/>
    <property type="match status" value="1"/>
</dbReference>
<dbReference type="SUPFAM" id="SSF55048">
    <property type="entry name" value="Probable ACP-binding domain of malonyl-CoA ACP transacylase"/>
    <property type="match status" value="1"/>
</dbReference>
<dbReference type="Pfam" id="PF00550">
    <property type="entry name" value="PP-binding"/>
    <property type="match status" value="1"/>
</dbReference>
<dbReference type="InterPro" id="IPR057326">
    <property type="entry name" value="KR_dom"/>
</dbReference>
<accession>A0A5N7BII6</accession>
<dbReference type="Pfam" id="PF14765">
    <property type="entry name" value="PS-DH"/>
    <property type="match status" value="1"/>
</dbReference>
<dbReference type="InterPro" id="IPR014043">
    <property type="entry name" value="Acyl_transferase_dom"/>
</dbReference>
<dbReference type="InterPro" id="IPR014030">
    <property type="entry name" value="Ketoacyl_synth_N"/>
</dbReference>
<dbReference type="Gene3D" id="3.40.50.150">
    <property type="entry name" value="Vaccinia Virus protein VP39"/>
    <property type="match status" value="1"/>
</dbReference>
<dbReference type="PROSITE" id="PS52019">
    <property type="entry name" value="PKS_MFAS_DH"/>
    <property type="match status" value="1"/>
</dbReference>
<dbReference type="GO" id="GO:0004312">
    <property type="term" value="F:fatty acid synthase activity"/>
    <property type="evidence" value="ECO:0007669"/>
    <property type="project" value="TreeGrafter"/>
</dbReference>
<dbReference type="InterPro" id="IPR016039">
    <property type="entry name" value="Thiolase-like"/>
</dbReference>
<keyword evidence="4" id="KW-0808">Transferase</keyword>
<proteinExistence type="predicted"/>
<dbReference type="InterPro" id="IPR009081">
    <property type="entry name" value="PP-bd_ACP"/>
</dbReference>
<dbReference type="Pfam" id="PF21089">
    <property type="entry name" value="PKS_DH_N"/>
    <property type="match status" value="1"/>
</dbReference>
<dbReference type="GO" id="GO:0016491">
    <property type="term" value="F:oxidoreductase activity"/>
    <property type="evidence" value="ECO:0007669"/>
    <property type="project" value="InterPro"/>
</dbReference>
<dbReference type="Pfam" id="PF08240">
    <property type="entry name" value="ADH_N"/>
    <property type="match status" value="1"/>
</dbReference>
<evidence type="ECO:0000259" key="8">
    <source>
        <dbReference type="PROSITE" id="PS52019"/>
    </source>
</evidence>
<dbReference type="InterPro" id="IPR016035">
    <property type="entry name" value="Acyl_Trfase/lysoPLipase"/>
</dbReference>
<feature type="active site" description="Proton donor; for dehydratase activity" evidence="6">
    <location>
        <position position="978"/>
    </location>
</feature>
<feature type="region of interest" description="C-terminal hotdog fold" evidence="6">
    <location>
        <begin position="917"/>
        <end position="1064"/>
    </location>
</feature>
<dbReference type="InterPro" id="IPR036291">
    <property type="entry name" value="NAD(P)-bd_dom_sf"/>
</dbReference>
<dbReference type="InterPro" id="IPR014031">
    <property type="entry name" value="Ketoacyl_synth_C"/>
</dbReference>
<dbReference type="SUPFAM" id="SSF52151">
    <property type="entry name" value="FabD/lysophospholipase-like"/>
    <property type="match status" value="1"/>
</dbReference>
<dbReference type="InterPro" id="IPR001227">
    <property type="entry name" value="Ac_transferase_dom_sf"/>
</dbReference>
<dbReference type="PANTHER" id="PTHR43775">
    <property type="entry name" value="FATTY ACID SYNTHASE"/>
    <property type="match status" value="1"/>
</dbReference>
<dbReference type="InterPro" id="IPR011032">
    <property type="entry name" value="GroES-like_sf"/>
</dbReference>
<dbReference type="Pfam" id="PF00109">
    <property type="entry name" value="ketoacyl-synt"/>
    <property type="match status" value="1"/>
</dbReference>
<dbReference type="GO" id="GO:0006633">
    <property type="term" value="P:fatty acid biosynthetic process"/>
    <property type="evidence" value="ECO:0007669"/>
    <property type="project" value="TreeGrafter"/>
</dbReference>
<dbReference type="InterPro" id="IPR013968">
    <property type="entry name" value="PKS_KR"/>
</dbReference>
<keyword evidence="3" id="KW-0489">Methyltransferase</keyword>
<dbReference type="InterPro" id="IPR013217">
    <property type="entry name" value="Methyltransf_12"/>
</dbReference>
<dbReference type="Pfam" id="PF02801">
    <property type="entry name" value="Ketoacyl-synt_C"/>
    <property type="match status" value="1"/>
</dbReference>
<name>A0A5N7BII6_9EURO</name>
<dbReference type="Pfam" id="PF16197">
    <property type="entry name" value="KAsynt_C_assoc"/>
    <property type="match status" value="1"/>
</dbReference>
<evidence type="ECO:0000256" key="1">
    <source>
        <dbReference type="ARBA" id="ARBA00022450"/>
    </source>
</evidence>
<evidence type="ECO:0000313" key="9">
    <source>
        <dbReference type="EMBL" id="KAE8381596.1"/>
    </source>
</evidence>
<dbReference type="Gene3D" id="3.30.70.3290">
    <property type="match status" value="1"/>
</dbReference>
<dbReference type="CDD" id="cd00833">
    <property type="entry name" value="PKS"/>
    <property type="match status" value="1"/>
</dbReference>
<dbReference type="InterPro" id="IPR016036">
    <property type="entry name" value="Malonyl_transacylase_ACP-bd"/>
</dbReference>
<protein>
    <submittedName>
        <fullName evidence="9">Polyketide synthase</fullName>
    </submittedName>
</protein>
<dbReference type="Gene3D" id="3.90.180.10">
    <property type="entry name" value="Medium-chain alcohol dehydrogenases, catalytic domain"/>
    <property type="match status" value="1"/>
</dbReference>
<dbReference type="Gene3D" id="3.40.366.10">
    <property type="entry name" value="Malonyl-Coenzyme A Acyl Carrier Protein, domain 2"/>
    <property type="match status" value="1"/>
</dbReference>
<dbReference type="InterPro" id="IPR050091">
    <property type="entry name" value="PKS_NRPS_Biosynth_Enz"/>
</dbReference>
<dbReference type="GO" id="GO:0044550">
    <property type="term" value="P:secondary metabolite biosynthetic process"/>
    <property type="evidence" value="ECO:0007669"/>
    <property type="project" value="UniProtKB-ARBA"/>
</dbReference>
<dbReference type="EMBL" id="ML736169">
    <property type="protein sequence ID" value="KAE8381596.1"/>
    <property type="molecule type" value="Genomic_DNA"/>
</dbReference>
<evidence type="ECO:0000256" key="5">
    <source>
        <dbReference type="ARBA" id="ARBA00023268"/>
    </source>
</evidence>
<keyword evidence="2" id="KW-0597">Phosphoprotein</keyword>
<feature type="domain" description="Ketosynthase family 3 (KS3)" evidence="7">
    <location>
        <begin position="1"/>
        <end position="323"/>
    </location>
</feature>
<dbReference type="Proteomes" id="UP000326198">
    <property type="component" value="Unassembled WGS sequence"/>
</dbReference>
<dbReference type="Pfam" id="PF08659">
    <property type="entry name" value="KR"/>
    <property type="match status" value="1"/>
</dbReference>
<evidence type="ECO:0000256" key="4">
    <source>
        <dbReference type="ARBA" id="ARBA00022679"/>
    </source>
</evidence>
<dbReference type="InterPro" id="IPR032821">
    <property type="entry name" value="PKS_assoc"/>
</dbReference>
<evidence type="ECO:0000256" key="6">
    <source>
        <dbReference type="PROSITE-ProRule" id="PRU01363"/>
    </source>
</evidence>
<dbReference type="Gene3D" id="3.10.129.110">
    <property type="entry name" value="Polyketide synthase dehydratase"/>
    <property type="match status" value="1"/>
</dbReference>
<dbReference type="InterPro" id="IPR029063">
    <property type="entry name" value="SAM-dependent_MTases_sf"/>
</dbReference>
<dbReference type="InterPro" id="IPR042104">
    <property type="entry name" value="PKS_dehydratase_sf"/>
</dbReference>
<evidence type="ECO:0000313" key="10">
    <source>
        <dbReference type="Proteomes" id="UP000326198"/>
    </source>
</evidence>
<evidence type="ECO:0000256" key="3">
    <source>
        <dbReference type="ARBA" id="ARBA00022603"/>
    </source>
</evidence>
<dbReference type="PANTHER" id="PTHR43775:SF49">
    <property type="entry name" value="SYNTHASE, PUTATIVE (JCVI)-RELATED"/>
    <property type="match status" value="1"/>
</dbReference>
<dbReference type="InterPro" id="IPR013154">
    <property type="entry name" value="ADH-like_N"/>
</dbReference>
<dbReference type="SUPFAM" id="SSF47336">
    <property type="entry name" value="ACP-like"/>
    <property type="match status" value="1"/>
</dbReference>
<dbReference type="InterPro" id="IPR049900">
    <property type="entry name" value="PKS_mFAS_DH"/>
</dbReference>
<dbReference type="SMART" id="SM00826">
    <property type="entry name" value="PKS_DH"/>
    <property type="match status" value="1"/>
</dbReference>
<gene>
    <name evidence="9" type="ORF">BDV26DRAFT_278608</name>
</gene>
<keyword evidence="10" id="KW-1185">Reference proteome</keyword>
<dbReference type="Pfam" id="PF00698">
    <property type="entry name" value="Acyl_transf_1"/>
    <property type="match status" value="1"/>
</dbReference>
<keyword evidence="1" id="KW-0596">Phosphopantetheine</keyword>
<dbReference type="InterPro" id="IPR049551">
    <property type="entry name" value="PKS_DH_C"/>
</dbReference>
<dbReference type="SUPFAM" id="SSF51735">
    <property type="entry name" value="NAD(P)-binding Rossmann-fold domains"/>
    <property type="match status" value="2"/>
</dbReference>
<feature type="domain" description="PKS/mFAS DH" evidence="8">
    <location>
        <begin position="773"/>
        <end position="1064"/>
    </location>
</feature>
<dbReference type="CDD" id="cd05195">
    <property type="entry name" value="enoyl_red"/>
    <property type="match status" value="1"/>
</dbReference>
<dbReference type="FunFam" id="3.40.50.720:FF:000209">
    <property type="entry name" value="Polyketide synthase Pks12"/>
    <property type="match status" value="1"/>
</dbReference>
<dbReference type="InterPro" id="IPR020841">
    <property type="entry name" value="PKS_Beta-ketoAc_synthase_dom"/>
</dbReference>
<feature type="region of interest" description="N-terminal hotdog fold" evidence="6">
    <location>
        <begin position="773"/>
        <end position="904"/>
    </location>
</feature>
<evidence type="ECO:0000259" key="7">
    <source>
        <dbReference type="PROSITE" id="PS52004"/>
    </source>
</evidence>
<dbReference type="OrthoDB" id="329835at2759"/>
<dbReference type="GO" id="GO:0008168">
    <property type="term" value="F:methyltransferase activity"/>
    <property type="evidence" value="ECO:0007669"/>
    <property type="project" value="UniProtKB-KW"/>
</dbReference>
<dbReference type="SUPFAM" id="SSF53335">
    <property type="entry name" value="S-adenosyl-L-methionine-dependent methyltransferases"/>
    <property type="match status" value="1"/>
</dbReference>
<dbReference type="InterPro" id="IPR049552">
    <property type="entry name" value="PKS_DH_N"/>
</dbReference>
<dbReference type="Pfam" id="PF13602">
    <property type="entry name" value="ADH_zinc_N_2"/>
    <property type="match status" value="1"/>
</dbReference>
<reference evidence="9 10" key="1">
    <citation type="submission" date="2019-04" db="EMBL/GenBank/DDBJ databases">
        <title>Friends and foes A comparative genomics studyof 23 Aspergillus species from section Flavi.</title>
        <authorList>
            <consortium name="DOE Joint Genome Institute"/>
            <person name="Kjaerbolling I."/>
            <person name="Vesth T."/>
            <person name="Frisvad J.C."/>
            <person name="Nybo J.L."/>
            <person name="Theobald S."/>
            <person name="Kildgaard S."/>
            <person name="Isbrandt T."/>
            <person name="Kuo A."/>
            <person name="Sato A."/>
            <person name="Lyhne E.K."/>
            <person name="Kogle M.E."/>
            <person name="Wiebenga A."/>
            <person name="Kun R.S."/>
            <person name="Lubbers R.J."/>
            <person name="Makela M.R."/>
            <person name="Barry K."/>
            <person name="Chovatia M."/>
            <person name="Clum A."/>
            <person name="Daum C."/>
            <person name="Haridas S."/>
            <person name="He G."/>
            <person name="LaButti K."/>
            <person name="Lipzen A."/>
            <person name="Mondo S."/>
            <person name="Riley R."/>
            <person name="Salamov A."/>
            <person name="Simmons B.A."/>
            <person name="Magnuson J.K."/>
            <person name="Henrissat B."/>
            <person name="Mortensen U.H."/>
            <person name="Larsen T.O."/>
            <person name="Devries R.P."/>
            <person name="Grigoriev I.V."/>
            <person name="Machida M."/>
            <person name="Baker S.E."/>
            <person name="Andersen M.R."/>
        </authorList>
    </citation>
    <scope>NUCLEOTIDE SEQUENCE [LARGE SCALE GENOMIC DNA]</scope>
    <source>
        <strain evidence="9 10">IBT 29228</strain>
    </source>
</reference>
<dbReference type="CDD" id="cd02440">
    <property type="entry name" value="AdoMet_MTases"/>
    <property type="match status" value="1"/>
</dbReference>